<dbReference type="AlphaFoldDB" id="F5S6C7"/>
<organism evidence="2 3">
    <name type="scientific">Kingella kingae ATCC 23330</name>
    <dbReference type="NCBI Taxonomy" id="887327"/>
    <lineage>
        <taxon>Bacteria</taxon>
        <taxon>Pseudomonadati</taxon>
        <taxon>Pseudomonadota</taxon>
        <taxon>Betaproteobacteria</taxon>
        <taxon>Neisseriales</taxon>
        <taxon>Neisseriaceae</taxon>
        <taxon>Kingella</taxon>
    </lineage>
</organism>
<evidence type="ECO:0000313" key="2">
    <source>
        <dbReference type="EMBL" id="EGK10310.1"/>
    </source>
</evidence>
<dbReference type="RefSeq" id="WP_003786188.1">
    <property type="nucleotide sequence ID" value="NZ_GL891959.1"/>
</dbReference>
<accession>F5S6C7</accession>
<reference evidence="2 3" key="1">
    <citation type="submission" date="2011-04" db="EMBL/GenBank/DDBJ databases">
        <authorList>
            <person name="Muzny D."/>
            <person name="Qin X."/>
            <person name="Deng J."/>
            <person name="Jiang H."/>
            <person name="Liu Y."/>
            <person name="Qu J."/>
            <person name="Song X.-Z."/>
            <person name="Zhang L."/>
            <person name="Thornton R."/>
            <person name="Coyle M."/>
            <person name="Francisco L."/>
            <person name="Jackson L."/>
            <person name="Javaid M."/>
            <person name="Korchina V."/>
            <person name="Kovar C."/>
            <person name="Mata R."/>
            <person name="Mathew T."/>
            <person name="Ngo R."/>
            <person name="Nguyen L."/>
            <person name="Nguyen N."/>
            <person name="Okwuonu G."/>
            <person name="Ongeri F."/>
            <person name="Pham C."/>
            <person name="Simmons D."/>
            <person name="Wilczek-Boney K."/>
            <person name="Hale W."/>
            <person name="Jakkamsetti A."/>
            <person name="Pham P."/>
            <person name="Ruth R."/>
            <person name="San Lucas F."/>
            <person name="Warren J."/>
            <person name="Zhang J."/>
            <person name="Zhao Z."/>
            <person name="Zhou C."/>
            <person name="Zhu D."/>
            <person name="Lee S."/>
            <person name="Bess C."/>
            <person name="Blankenburg K."/>
            <person name="Forbes L."/>
            <person name="Fu Q."/>
            <person name="Gubbala S."/>
            <person name="Hirani K."/>
            <person name="Jayaseelan J.C."/>
            <person name="Lara F."/>
            <person name="Munidasa M."/>
            <person name="Palculict T."/>
            <person name="Patil S."/>
            <person name="Pu L.-L."/>
            <person name="Saada N."/>
            <person name="Tang L."/>
            <person name="Weissenberger G."/>
            <person name="Zhu Y."/>
            <person name="Hemphill L."/>
            <person name="Shang Y."/>
            <person name="Youmans B."/>
            <person name="Ayvaz T."/>
            <person name="Ross M."/>
            <person name="Santibanez J."/>
            <person name="Aqrawi P."/>
            <person name="Gross S."/>
            <person name="Joshi V."/>
            <person name="Fowler G."/>
            <person name="Nazareth L."/>
            <person name="Reid J."/>
            <person name="Worley K."/>
            <person name="Petrosino J."/>
            <person name="Highlander S."/>
            <person name="Gibbs R."/>
        </authorList>
    </citation>
    <scope>NUCLEOTIDE SEQUENCE [LARGE SCALE GENOMIC DNA]</scope>
    <source>
        <strain evidence="2 3">ATCC 23330</strain>
    </source>
</reference>
<proteinExistence type="predicted"/>
<dbReference type="eggNOG" id="COG4540">
    <property type="taxonomic scope" value="Bacteria"/>
</dbReference>
<protein>
    <submittedName>
        <fullName evidence="2">Phage baseplate protein</fullName>
    </submittedName>
</protein>
<dbReference type="InterPro" id="IPR013046">
    <property type="entry name" value="GpV/Gp45"/>
</dbReference>
<dbReference type="InterPro" id="IPR006531">
    <property type="entry name" value="Gp5/Vgr_OB"/>
</dbReference>
<keyword evidence="3" id="KW-1185">Reference proteome</keyword>
<dbReference type="OrthoDB" id="4931325at2"/>
<dbReference type="NCBIfam" id="TIGR01644">
    <property type="entry name" value="phage_P2_V"/>
    <property type="match status" value="1"/>
</dbReference>
<name>F5S6C7_KINKI</name>
<dbReference type="Pfam" id="PF04717">
    <property type="entry name" value="Phage_base_V"/>
    <property type="match status" value="1"/>
</dbReference>
<gene>
    <name evidence="2" type="ORF">HMPREF0476_0760</name>
</gene>
<dbReference type="EMBL" id="AFHS01000023">
    <property type="protein sequence ID" value="EGK10310.1"/>
    <property type="molecule type" value="Genomic_DNA"/>
</dbReference>
<feature type="non-terminal residue" evidence="2">
    <location>
        <position position="102"/>
    </location>
</feature>
<dbReference type="HOGENOM" id="CLU_2283355_0_0_4"/>
<evidence type="ECO:0000313" key="3">
    <source>
        <dbReference type="Proteomes" id="UP000004207"/>
    </source>
</evidence>
<sequence length="102" mass="10871">MQTHDFGATLQFGTVAEVDDKKHAVRVDLPALENLQTDWLPVITLGAGGNQFYCLPDVGALVVCVLDARGESGVCLGAIYNDADPVPATSRDIHVLQYTNGT</sequence>
<comment type="caution">
    <text evidence="2">The sequence shown here is derived from an EMBL/GenBank/DDBJ whole genome shotgun (WGS) entry which is preliminary data.</text>
</comment>
<feature type="domain" description="Gp5/Type VI secretion system Vgr protein OB-fold" evidence="1">
    <location>
        <begin position="13"/>
        <end position="80"/>
    </location>
</feature>
<dbReference type="Proteomes" id="UP000004207">
    <property type="component" value="Unassembled WGS sequence"/>
</dbReference>
<dbReference type="InterPro" id="IPR037026">
    <property type="entry name" value="Vgr_OB-fold_dom_sf"/>
</dbReference>
<dbReference type="Gene3D" id="2.40.50.230">
    <property type="entry name" value="Gp5 N-terminal domain"/>
    <property type="match status" value="1"/>
</dbReference>
<evidence type="ECO:0000259" key="1">
    <source>
        <dbReference type="Pfam" id="PF04717"/>
    </source>
</evidence>